<evidence type="ECO:0000313" key="3">
    <source>
        <dbReference type="Proteomes" id="UP000479190"/>
    </source>
</evidence>
<dbReference type="Proteomes" id="UP000479190">
    <property type="component" value="Unassembled WGS sequence"/>
</dbReference>
<dbReference type="AlphaFoldDB" id="A0A6H5I334"/>
<accession>A0A6H5I334</accession>
<keyword evidence="3" id="KW-1185">Reference proteome</keyword>
<dbReference type="EMBL" id="CADCXV010000591">
    <property type="protein sequence ID" value="CAB0030969.1"/>
    <property type="molecule type" value="Genomic_DNA"/>
</dbReference>
<sequence length="159" mass="17511">MCPPPVARETDDEKPVAPENSVRTGKKADEQFAPDRGTAETTPGPTRGSSLTSSLKARLSCKRVLITALKLPTSTAQCQSSREKNRKVATARTGNCYSAIDISIYTRAAANSKRVQTRQRQTSTICVVRKRQYGCRAHVFSRQVVFTHSTTARILDRAQ</sequence>
<protein>
    <submittedName>
        <fullName evidence="2">Uncharacterized protein</fullName>
    </submittedName>
</protein>
<feature type="compositionally biased region" description="Polar residues" evidence="1">
    <location>
        <begin position="39"/>
        <end position="54"/>
    </location>
</feature>
<gene>
    <name evidence="2" type="ORF">TBRA_LOCUS2952</name>
</gene>
<organism evidence="2 3">
    <name type="scientific">Trichogramma brassicae</name>
    <dbReference type="NCBI Taxonomy" id="86971"/>
    <lineage>
        <taxon>Eukaryota</taxon>
        <taxon>Metazoa</taxon>
        <taxon>Ecdysozoa</taxon>
        <taxon>Arthropoda</taxon>
        <taxon>Hexapoda</taxon>
        <taxon>Insecta</taxon>
        <taxon>Pterygota</taxon>
        <taxon>Neoptera</taxon>
        <taxon>Endopterygota</taxon>
        <taxon>Hymenoptera</taxon>
        <taxon>Apocrita</taxon>
        <taxon>Proctotrupomorpha</taxon>
        <taxon>Chalcidoidea</taxon>
        <taxon>Trichogrammatidae</taxon>
        <taxon>Trichogramma</taxon>
    </lineage>
</organism>
<feature type="region of interest" description="Disordered" evidence="1">
    <location>
        <begin position="1"/>
        <end position="54"/>
    </location>
</feature>
<reference evidence="2 3" key="1">
    <citation type="submission" date="2020-02" db="EMBL/GenBank/DDBJ databases">
        <authorList>
            <person name="Ferguson B K."/>
        </authorList>
    </citation>
    <scope>NUCLEOTIDE SEQUENCE [LARGE SCALE GENOMIC DNA]</scope>
</reference>
<name>A0A6H5I334_9HYME</name>
<proteinExistence type="predicted"/>
<evidence type="ECO:0000256" key="1">
    <source>
        <dbReference type="SAM" id="MobiDB-lite"/>
    </source>
</evidence>
<evidence type="ECO:0000313" key="2">
    <source>
        <dbReference type="EMBL" id="CAB0030969.1"/>
    </source>
</evidence>